<proteinExistence type="predicted"/>
<dbReference type="RefSeq" id="WP_027675686.1">
    <property type="nucleotide sequence ID" value="NZ_CP039691.1"/>
</dbReference>
<keyword evidence="2" id="KW-0503">Monooxygenase</keyword>
<dbReference type="STRING" id="1367849.GCA_000518585_02959"/>
<dbReference type="InterPro" id="IPR011008">
    <property type="entry name" value="Dimeric_a/b-barrel"/>
</dbReference>
<dbReference type="InterPro" id="IPR007138">
    <property type="entry name" value="ABM_dom"/>
</dbReference>
<dbReference type="Gene3D" id="3.30.70.100">
    <property type="match status" value="1"/>
</dbReference>
<dbReference type="KEGG" id="alf:CFBP5473_11675"/>
<evidence type="ECO:0000313" key="5">
    <source>
        <dbReference type="Proteomes" id="UP000826513"/>
    </source>
</evidence>
<dbReference type="EMBL" id="CP072167">
    <property type="protein sequence ID" value="QYA06041.1"/>
    <property type="molecule type" value="Genomic_DNA"/>
</dbReference>
<dbReference type="OrthoDB" id="9797178at2"/>
<keyword evidence="5" id="KW-1185">Reference proteome</keyword>
<protein>
    <submittedName>
        <fullName evidence="2">Antibiotic biosynthesis monooxygenase</fullName>
    </submittedName>
</protein>
<organism evidence="2 4">
    <name type="scientific">Agrobacterium larrymoorei</name>
    <dbReference type="NCBI Taxonomy" id="160699"/>
    <lineage>
        <taxon>Bacteria</taxon>
        <taxon>Pseudomonadati</taxon>
        <taxon>Pseudomonadota</taxon>
        <taxon>Alphaproteobacteria</taxon>
        <taxon>Hyphomicrobiales</taxon>
        <taxon>Rhizobiaceae</taxon>
        <taxon>Rhizobium/Agrobacterium group</taxon>
        <taxon>Agrobacterium</taxon>
    </lineage>
</organism>
<keyword evidence="2" id="KW-0560">Oxidoreductase</keyword>
<dbReference type="PANTHER" id="PTHR33336">
    <property type="entry name" value="QUINOL MONOOXYGENASE YGIN-RELATED"/>
    <property type="match status" value="1"/>
</dbReference>
<sequence>MAEQKIYLNGHIDVPEDRRSAVAEALPTHIELTRAEPGCLSFDVIADEENEGRYLVSEVFSDQASFDAHQQRMKNSHWFTVTQGIPRDYTIRKGE</sequence>
<dbReference type="SUPFAM" id="SSF54909">
    <property type="entry name" value="Dimeric alpha+beta barrel"/>
    <property type="match status" value="1"/>
</dbReference>
<evidence type="ECO:0000313" key="2">
    <source>
        <dbReference type="EMBL" id="QCI98495.1"/>
    </source>
</evidence>
<accession>A0A4D7DNA2</accession>
<dbReference type="GO" id="GO:0004497">
    <property type="term" value="F:monooxygenase activity"/>
    <property type="evidence" value="ECO:0007669"/>
    <property type="project" value="UniProtKB-KW"/>
</dbReference>
<reference evidence="2 4" key="1">
    <citation type="submission" date="2019-04" db="EMBL/GenBank/DDBJ databases">
        <title>Complete genome sequence of Agrobacterium larrymoorei CFBP5473.</title>
        <authorList>
            <person name="Haryono M."/>
            <person name="Chou L."/>
            <person name="Lin Y.-C."/>
            <person name="Lai E.-M."/>
            <person name="Kuo C.-H."/>
        </authorList>
    </citation>
    <scope>NUCLEOTIDE SEQUENCE [LARGE SCALE GENOMIC DNA]</scope>
    <source>
        <strain evidence="2 4">CFBP5473</strain>
    </source>
</reference>
<dbReference type="EMBL" id="CP039691">
    <property type="protein sequence ID" value="QCI98495.1"/>
    <property type="molecule type" value="Genomic_DNA"/>
</dbReference>
<dbReference type="AlphaFoldDB" id="A0A4D7DNA2"/>
<dbReference type="Proteomes" id="UP000298545">
    <property type="component" value="Chromosome circular"/>
</dbReference>
<gene>
    <name evidence="2" type="ORF">CFBP5473_11675</name>
    <name evidence="3" type="ORF">J5285_08055</name>
</gene>
<evidence type="ECO:0000259" key="1">
    <source>
        <dbReference type="PROSITE" id="PS51725"/>
    </source>
</evidence>
<dbReference type="PROSITE" id="PS51725">
    <property type="entry name" value="ABM"/>
    <property type="match status" value="1"/>
</dbReference>
<dbReference type="Pfam" id="PF03992">
    <property type="entry name" value="ABM"/>
    <property type="match status" value="1"/>
</dbReference>
<dbReference type="Proteomes" id="UP000826513">
    <property type="component" value="Chromosome 1"/>
</dbReference>
<feature type="domain" description="ABM" evidence="1">
    <location>
        <begin position="6"/>
        <end position="95"/>
    </location>
</feature>
<evidence type="ECO:0000313" key="3">
    <source>
        <dbReference type="EMBL" id="QYA06041.1"/>
    </source>
</evidence>
<dbReference type="InterPro" id="IPR050744">
    <property type="entry name" value="AI-2_Isomerase_LsrG"/>
</dbReference>
<dbReference type="PANTHER" id="PTHR33336:SF3">
    <property type="entry name" value="ABM DOMAIN-CONTAINING PROTEIN"/>
    <property type="match status" value="1"/>
</dbReference>
<name>A0A4D7DNA2_9HYPH</name>
<reference evidence="3 5" key="2">
    <citation type="submission" date="2021-03" db="EMBL/GenBank/DDBJ databases">
        <title>Rapid diversification of plasmids in a genus of pathogenic and nitrogen fixing bacteria.</title>
        <authorList>
            <person name="Weisberg A.J."/>
            <person name="Miller M."/>
            <person name="Ream W."/>
            <person name="Grunwald N.J."/>
            <person name="Chang J.H."/>
        </authorList>
    </citation>
    <scope>NUCLEOTIDE SEQUENCE [LARGE SCALE GENOMIC DNA]</scope>
    <source>
        <strain evidence="3 5">AF3.44</strain>
    </source>
</reference>
<evidence type="ECO:0000313" key="4">
    <source>
        <dbReference type="Proteomes" id="UP000298545"/>
    </source>
</evidence>